<dbReference type="EMBL" id="CCKQ01011991">
    <property type="protein sequence ID" value="CDW83596.1"/>
    <property type="molecule type" value="Genomic_DNA"/>
</dbReference>
<proteinExistence type="predicted"/>
<organism evidence="1 2">
    <name type="scientific">Stylonychia lemnae</name>
    <name type="common">Ciliate</name>
    <dbReference type="NCBI Taxonomy" id="5949"/>
    <lineage>
        <taxon>Eukaryota</taxon>
        <taxon>Sar</taxon>
        <taxon>Alveolata</taxon>
        <taxon>Ciliophora</taxon>
        <taxon>Intramacronucleata</taxon>
        <taxon>Spirotrichea</taxon>
        <taxon>Stichotrichia</taxon>
        <taxon>Sporadotrichida</taxon>
        <taxon>Oxytrichidae</taxon>
        <taxon>Stylonychinae</taxon>
        <taxon>Stylonychia</taxon>
    </lineage>
</organism>
<sequence length="557" mass="64271">MGYLQDGNASANISYFISVLHECYLDTISSNSINSVLYDAYQYQQEIVIANLNWTHSKQNICPDITYELLEAGTNQTLKPEDQQYIYFKDNQLRVMSNLNYNWKSFTLNLQANVKQPTIVYYIGDPQKKFSIDRWYDATKRCGVVLQSFQVQFPNGTVTNLLNSTLPYLQLYYWDVINFLVEANDNSIANYSTLTLTITIKGSLLNGLYNTTNFDIQFIDRCSQAILSQDVQKKEQPIQYFINQRNQFLEIDDITSTMSSSKCGNYIYSIINVTDNNGQILNETIFQFTTNSQIGVFTNDEKNVNLSPLRLFVSARQSRYTSQTITLIYQFDMKMSCDYDQIIAPSLNNTYYYDISDYPLVIDNIIFQQLYPNYCPKIDQIYCQNYDTQTSCNDNIFKDKLKDETLQIETQNTGYAGEYKLIIWAQVSRSGLKNSTFINVLLTNKCKTNKILLENAPSSLIEYDISFGKEKNTVQLNWSKSENLCPHPINYQLWDISSDSEVHPDSEVFLINQQTGLALMNGILVTHTVEASNTKQGIQCHWEHCLLLQNLIQLQEI</sequence>
<evidence type="ECO:0000313" key="2">
    <source>
        <dbReference type="Proteomes" id="UP000039865"/>
    </source>
</evidence>
<reference evidence="1 2" key="1">
    <citation type="submission" date="2014-06" db="EMBL/GenBank/DDBJ databases">
        <authorList>
            <person name="Swart Estienne"/>
        </authorList>
    </citation>
    <scope>NUCLEOTIDE SEQUENCE [LARGE SCALE GENOMIC DNA]</scope>
    <source>
        <strain evidence="1 2">130c</strain>
    </source>
</reference>
<dbReference type="InParanoid" id="A0A078ANT8"/>
<protein>
    <submittedName>
        <fullName evidence="1">Uncharacterized protein</fullName>
    </submittedName>
</protein>
<accession>A0A078ANT8</accession>
<keyword evidence="2" id="KW-1185">Reference proteome</keyword>
<dbReference type="AlphaFoldDB" id="A0A078ANT8"/>
<gene>
    <name evidence="1" type="primary">Contig137.g165</name>
    <name evidence="1" type="ORF">STYLEM_12644</name>
</gene>
<evidence type="ECO:0000313" key="1">
    <source>
        <dbReference type="EMBL" id="CDW83596.1"/>
    </source>
</evidence>
<name>A0A078ANT8_STYLE</name>
<dbReference type="Proteomes" id="UP000039865">
    <property type="component" value="Unassembled WGS sequence"/>
</dbReference>